<name>A0AAE6QCJ6_9PSED</name>
<keyword evidence="1" id="KW-0732">Signal</keyword>
<reference evidence="2 3" key="1">
    <citation type="submission" date="2019-11" db="EMBL/GenBank/DDBJ databases">
        <title>Complete genome sequence of Pseudomonas syringae pv. coronafaciens isolate B19001 originated in imported oat cereal.</title>
        <authorList>
            <person name="Kim S.M."/>
            <person name="Lee B.C."/>
            <person name="Seo S.J."/>
            <person name="Lee J.E."/>
            <person name="Choi N.J."/>
            <person name="Park J.H."/>
        </authorList>
    </citation>
    <scope>NUCLEOTIDE SEQUENCE [LARGE SCALE GENOMIC DNA]</scope>
    <source>
        <strain evidence="2 3">B19001</strain>
    </source>
</reference>
<proteinExistence type="predicted"/>
<gene>
    <name evidence="2" type="ORF">GMO17_00670</name>
</gene>
<evidence type="ECO:0000313" key="2">
    <source>
        <dbReference type="EMBL" id="QGT79789.1"/>
    </source>
</evidence>
<dbReference type="EMBL" id="CP046441">
    <property type="protein sequence ID" value="QGT79789.1"/>
    <property type="molecule type" value="Genomic_DNA"/>
</dbReference>
<organism evidence="2 3">
    <name type="scientific">Pseudomonas coronafaciens pv. coronafaciens</name>
    <dbReference type="NCBI Taxonomy" id="235275"/>
    <lineage>
        <taxon>Bacteria</taxon>
        <taxon>Pseudomonadati</taxon>
        <taxon>Pseudomonadota</taxon>
        <taxon>Gammaproteobacteria</taxon>
        <taxon>Pseudomonadales</taxon>
        <taxon>Pseudomonadaceae</taxon>
        <taxon>Pseudomonas</taxon>
        <taxon>Pseudomonas coronafaciens</taxon>
    </lineage>
</organism>
<feature type="signal peptide" evidence="1">
    <location>
        <begin position="1"/>
        <end position="21"/>
    </location>
</feature>
<evidence type="ECO:0000256" key="1">
    <source>
        <dbReference type="SAM" id="SignalP"/>
    </source>
</evidence>
<evidence type="ECO:0000313" key="3">
    <source>
        <dbReference type="Proteomes" id="UP000423413"/>
    </source>
</evidence>
<feature type="chain" id="PRO_5042088935" evidence="1">
    <location>
        <begin position="22"/>
        <end position="162"/>
    </location>
</feature>
<accession>A0AAE6QCJ6</accession>
<sequence length="162" mass="17881">MKRATLLVSALTVLFFSLAQAAEQLKVSTYVKVDGKALPVQIDYVESGKNVTYTERDSIEYVSSVTKGVERKKTRALGLSGNITPRLVKSDGTVRITGGLTFVGIDQMKTVRYGDIDYQVPKFWSQVIATEPKRGKVGEAITIDHYSDRGHVLDVVVMVTRP</sequence>
<dbReference type="Proteomes" id="UP000423413">
    <property type="component" value="Chromosome"/>
</dbReference>
<dbReference type="AlphaFoldDB" id="A0AAE6QCJ6"/>
<dbReference type="RefSeq" id="WP_024691549.1">
    <property type="nucleotide sequence ID" value="NZ_CP046441.1"/>
</dbReference>
<protein>
    <submittedName>
        <fullName evidence="2">Uncharacterized protein</fullName>
    </submittedName>
</protein>